<dbReference type="Proteomes" id="UP000276128">
    <property type="component" value="Unassembled WGS sequence"/>
</dbReference>
<dbReference type="PANTHER" id="PTHR43280">
    <property type="entry name" value="ARAC-FAMILY TRANSCRIPTIONAL REGULATOR"/>
    <property type="match status" value="1"/>
</dbReference>
<feature type="transmembrane region" description="Helical" evidence="4">
    <location>
        <begin position="12"/>
        <end position="33"/>
    </location>
</feature>
<name>A0A430J3V2_9BACL</name>
<evidence type="ECO:0000256" key="2">
    <source>
        <dbReference type="ARBA" id="ARBA00023125"/>
    </source>
</evidence>
<feature type="domain" description="HTH araC/xylS-type" evidence="5">
    <location>
        <begin position="656"/>
        <end position="754"/>
    </location>
</feature>
<proteinExistence type="predicted"/>
<dbReference type="EMBL" id="RXHU01000155">
    <property type="protein sequence ID" value="RTE00431.1"/>
    <property type="molecule type" value="Genomic_DNA"/>
</dbReference>
<reference evidence="6 7" key="1">
    <citation type="submission" date="2018-12" db="EMBL/GenBank/DDBJ databases">
        <title>Bacillus ochoae sp. nov., Paenibacillus whitsoniae sp. nov., Paenibacillus spiritus sp. nov. Isolated from the Mars Exploration Rover during spacecraft assembly.</title>
        <authorList>
            <person name="Seuylemezian A."/>
            <person name="Vaishampayan P."/>
        </authorList>
    </citation>
    <scope>NUCLEOTIDE SEQUENCE [LARGE SCALE GENOMIC DNA]</scope>
    <source>
        <strain evidence="6 7">MER 54</strain>
    </source>
</reference>
<evidence type="ECO:0000259" key="5">
    <source>
        <dbReference type="PROSITE" id="PS01124"/>
    </source>
</evidence>
<protein>
    <submittedName>
        <fullName evidence="6">AraC family transcriptional regulator</fullName>
    </submittedName>
</protein>
<keyword evidence="4" id="KW-0472">Membrane</keyword>
<keyword evidence="2" id="KW-0238">DNA-binding</keyword>
<dbReference type="Gene3D" id="1.10.10.60">
    <property type="entry name" value="Homeodomain-like"/>
    <property type="match status" value="2"/>
</dbReference>
<dbReference type="RefSeq" id="WP_126145135.1">
    <property type="nucleotide sequence ID" value="NZ_RXHU01000155.1"/>
</dbReference>
<dbReference type="GO" id="GO:0043565">
    <property type="term" value="F:sequence-specific DNA binding"/>
    <property type="evidence" value="ECO:0007669"/>
    <property type="project" value="InterPro"/>
</dbReference>
<dbReference type="GO" id="GO:0003700">
    <property type="term" value="F:DNA-binding transcription factor activity"/>
    <property type="evidence" value="ECO:0007669"/>
    <property type="project" value="InterPro"/>
</dbReference>
<dbReference type="InterPro" id="IPR041522">
    <property type="entry name" value="CdaR_GGDEF"/>
</dbReference>
<organism evidence="6 7">
    <name type="scientific">Paenibacillus whitsoniae</name>
    <dbReference type="NCBI Taxonomy" id="2496558"/>
    <lineage>
        <taxon>Bacteria</taxon>
        <taxon>Bacillati</taxon>
        <taxon>Bacillota</taxon>
        <taxon>Bacilli</taxon>
        <taxon>Bacillales</taxon>
        <taxon>Paenibacillaceae</taxon>
        <taxon>Paenibacillus</taxon>
    </lineage>
</organism>
<keyword evidence="4" id="KW-0812">Transmembrane</keyword>
<gene>
    <name evidence="6" type="ORF">EJQ19_31365</name>
</gene>
<dbReference type="InterPro" id="IPR018062">
    <property type="entry name" value="HTH_AraC-typ_CS"/>
</dbReference>
<keyword evidence="1" id="KW-0805">Transcription regulation</keyword>
<evidence type="ECO:0000256" key="1">
    <source>
        <dbReference type="ARBA" id="ARBA00023015"/>
    </source>
</evidence>
<evidence type="ECO:0000313" key="7">
    <source>
        <dbReference type="Proteomes" id="UP000276128"/>
    </source>
</evidence>
<dbReference type="SMART" id="SM00342">
    <property type="entry name" value="HTH_ARAC"/>
    <property type="match status" value="1"/>
</dbReference>
<dbReference type="Gene3D" id="3.30.450.20">
    <property type="entry name" value="PAS domain"/>
    <property type="match status" value="1"/>
</dbReference>
<evidence type="ECO:0000256" key="4">
    <source>
        <dbReference type="SAM" id="Phobius"/>
    </source>
</evidence>
<dbReference type="PROSITE" id="PS01124">
    <property type="entry name" value="HTH_ARAC_FAMILY_2"/>
    <property type="match status" value="1"/>
</dbReference>
<evidence type="ECO:0000313" key="6">
    <source>
        <dbReference type="EMBL" id="RTE00431.1"/>
    </source>
</evidence>
<dbReference type="InterPro" id="IPR018060">
    <property type="entry name" value="HTH_AraC"/>
</dbReference>
<dbReference type="Pfam" id="PF17853">
    <property type="entry name" value="GGDEF_2"/>
    <property type="match status" value="1"/>
</dbReference>
<accession>A0A430J3V2</accession>
<comment type="caution">
    <text evidence="6">The sequence shown here is derived from an EMBL/GenBank/DDBJ whole genome shotgun (WGS) entry which is preliminary data.</text>
</comment>
<dbReference type="OrthoDB" id="1975037at2"/>
<dbReference type="SUPFAM" id="SSF46689">
    <property type="entry name" value="Homeodomain-like"/>
    <property type="match status" value="2"/>
</dbReference>
<feature type="transmembrane region" description="Helical" evidence="4">
    <location>
        <begin position="287"/>
        <end position="309"/>
    </location>
</feature>
<keyword evidence="3" id="KW-0804">Transcription</keyword>
<dbReference type="PANTHER" id="PTHR43280:SF10">
    <property type="entry name" value="REGULATORY PROTEIN POCR"/>
    <property type="match status" value="1"/>
</dbReference>
<keyword evidence="7" id="KW-1185">Reference proteome</keyword>
<dbReference type="PROSITE" id="PS00041">
    <property type="entry name" value="HTH_ARAC_FAMILY_1"/>
    <property type="match status" value="1"/>
</dbReference>
<dbReference type="AlphaFoldDB" id="A0A430J3V2"/>
<keyword evidence="4" id="KW-1133">Transmembrane helix</keyword>
<sequence>MKLRSRSYLLKLMLFSIIIGTIPVLLLGAFAYYNSSQTVQDKVNEGNKQLLLQMQMRVEQTLRMIDNSATQLLQSPTVTGAFKRDISKNDFEMVHELYKGIAQIQTYELGIKDVYLYSLNNKWIVSSTGVNEYSSPAFRPQLEAFSQLALGSFWTRETATQPNALQNVYFVKKYPFNSVTPEGIICVVLSSDVMKQFISDQSSKLGSTFILDHNLDVIDHLDRSQLGKSMAGQSHLQPLVETNQAFGQYASKLDGEKVTITYRKSAYNGWSYISVASNKQMNAQNTIIGWMTLLVSLGIMIVTFIVAWFGSKKMYSPIQSIYTALNDVPTEASEGKPTGELNVIGERVDFLIRNQSLIMNELKGQQSQLKEFFMHKLFGGGMRPSDFEEKLGLYGLESLWPSMCVLAIQIDTLSDTRFNETDRELLMFAINNIVGDLVLHEQRLVPIVFSDYQVTLIGASSEGAAFKEYIFNLSDEIQHAIAQYLEVNVSIGISRTFTTFIDAPQALHEAITSLKYRVGLGEASILFIEDLQPQQGNLSVFPQEKEQALLDAIRGGNYVQSETALKQLIGALFEPPNQHQDYHLSLLRLLVDLLRFGQELSVTLEQSANDETTLIQSLFKLRNVQEMEQWFMSTFVLPYTQALSNRRDSQFKQISDAIIDMIKREFDSNLTLENCSARINYHPHYVSRVFRQETGINFGEFLTQYRVDMAKKWLKESDMKIAEIADKLQYNNAANFIRSFRKFAGMTPGQYRDEG</sequence>
<dbReference type="InterPro" id="IPR009057">
    <property type="entry name" value="Homeodomain-like_sf"/>
</dbReference>
<dbReference type="Pfam" id="PF12833">
    <property type="entry name" value="HTH_18"/>
    <property type="match status" value="1"/>
</dbReference>
<evidence type="ECO:0000256" key="3">
    <source>
        <dbReference type="ARBA" id="ARBA00023163"/>
    </source>
</evidence>